<evidence type="ECO:0000259" key="3">
    <source>
        <dbReference type="Pfam" id="PF05030"/>
    </source>
</evidence>
<keyword evidence="5" id="KW-1185">Reference proteome</keyword>
<feature type="domain" description="SS18 N-terminal" evidence="3">
    <location>
        <begin position="4"/>
        <end position="59"/>
    </location>
</feature>
<dbReference type="OrthoDB" id="10265171at2759"/>
<proteinExistence type="inferred from homology"/>
<feature type="region of interest" description="Disordered" evidence="2">
    <location>
        <begin position="59"/>
        <end position="89"/>
    </location>
</feature>
<evidence type="ECO:0000313" key="5">
    <source>
        <dbReference type="Proteomes" id="UP000232323"/>
    </source>
</evidence>
<dbReference type="InterPro" id="IPR007726">
    <property type="entry name" value="SS18_N"/>
</dbReference>
<dbReference type="Pfam" id="PF05030">
    <property type="entry name" value="SSXT"/>
    <property type="match status" value="1"/>
</dbReference>
<name>A0A250X5Y6_9CHLO</name>
<feature type="compositionally biased region" description="Low complexity" evidence="2">
    <location>
        <begin position="59"/>
        <end position="75"/>
    </location>
</feature>
<accession>A0A250X5Y6</accession>
<gene>
    <name evidence="4" type="ORF">CEUSTIGMA_g5930.t1</name>
</gene>
<dbReference type="Proteomes" id="UP000232323">
    <property type="component" value="Unassembled WGS sequence"/>
</dbReference>
<comment type="similarity">
    <text evidence="1">Belongs to the SS18 family.</text>
</comment>
<sequence>MAQPQLTTDEIQRMLEENYGYIKAILDQQNLGRLPQMQEYQNKLQQNLMLLAAVADAQPPATTAPATAQQPATAPRPQPGNQAASSATLYLGGAAPLPTAVQPTW</sequence>
<organism evidence="4 5">
    <name type="scientific">Chlamydomonas eustigma</name>
    <dbReference type="NCBI Taxonomy" id="1157962"/>
    <lineage>
        <taxon>Eukaryota</taxon>
        <taxon>Viridiplantae</taxon>
        <taxon>Chlorophyta</taxon>
        <taxon>core chlorophytes</taxon>
        <taxon>Chlorophyceae</taxon>
        <taxon>CS clade</taxon>
        <taxon>Chlamydomonadales</taxon>
        <taxon>Chlamydomonadaceae</taxon>
        <taxon>Chlamydomonas</taxon>
    </lineage>
</organism>
<dbReference type="STRING" id="1157962.A0A250X5Y6"/>
<dbReference type="EMBL" id="BEGY01000033">
    <property type="protein sequence ID" value="GAX78491.1"/>
    <property type="molecule type" value="Genomic_DNA"/>
</dbReference>
<protein>
    <recommendedName>
        <fullName evidence="3">SS18 N-terminal domain-containing protein</fullName>
    </recommendedName>
</protein>
<evidence type="ECO:0000313" key="4">
    <source>
        <dbReference type="EMBL" id="GAX78491.1"/>
    </source>
</evidence>
<reference evidence="4 5" key="1">
    <citation type="submission" date="2017-08" db="EMBL/GenBank/DDBJ databases">
        <title>Acidophilic green algal genome provides insights into adaptation to an acidic environment.</title>
        <authorList>
            <person name="Hirooka S."/>
            <person name="Hirose Y."/>
            <person name="Kanesaki Y."/>
            <person name="Higuchi S."/>
            <person name="Fujiwara T."/>
            <person name="Onuma R."/>
            <person name="Era A."/>
            <person name="Ohbayashi R."/>
            <person name="Uzuka A."/>
            <person name="Nozaki H."/>
            <person name="Yoshikawa H."/>
            <person name="Miyagishima S.Y."/>
        </authorList>
    </citation>
    <scope>NUCLEOTIDE SEQUENCE [LARGE SCALE GENOMIC DNA]</scope>
    <source>
        <strain evidence="4 5">NIES-2499</strain>
    </source>
</reference>
<comment type="caution">
    <text evidence="4">The sequence shown here is derived from an EMBL/GenBank/DDBJ whole genome shotgun (WGS) entry which is preliminary data.</text>
</comment>
<evidence type="ECO:0000256" key="1">
    <source>
        <dbReference type="ARBA" id="ARBA00007945"/>
    </source>
</evidence>
<dbReference type="AlphaFoldDB" id="A0A250X5Y6"/>
<evidence type="ECO:0000256" key="2">
    <source>
        <dbReference type="SAM" id="MobiDB-lite"/>
    </source>
</evidence>